<protein>
    <submittedName>
        <fullName evidence="4">NADP-dependent oxidoreductase</fullName>
    </submittedName>
</protein>
<dbReference type="InterPro" id="IPR011032">
    <property type="entry name" value="GroES-like_sf"/>
</dbReference>
<name>A0A939P7P7_9ACTN</name>
<evidence type="ECO:0000259" key="3">
    <source>
        <dbReference type="SMART" id="SM00829"/>
    </source>
</evidence>
<dbReference type="GO" id="GO:0035925">
    <property type="term" value="F:mRNA 3'-UTR AU-rich region binding"/>
    <property type="evidence" value="ECO:0007669"/>
    <property type="project" value="TreeGrafter"/>
</dbReference>
<dbReference type="InterPro" id="IPR036291">
    <property type="entry name" value="NAD(P)-bd_dom_sf"/>
</dbReference>
<keyword evidence="2" id="KW-0560">Oxidoreductase</keyword>
<dbReference type="Gene3D" id="3.90.180.10">
    <property type="entry name" value="Medium-chain alcohol dehydrogenases, catalytic domain"/>
    <property type="match status" value="1"/>
</dbReference>
<keyword evidence="5" id="KW-1185">Reference proteome</keyword>
<dbReference type="PANTHER" id="PTHR48106">
    <property type="entry name" value="QUINONE OXIDOREDUCTASE PIG3-RELATED"/>
    <property type="match status" value="1"/>
</dbReference>
<reference evidence="4" key="1">
    <citation type="submission" date="2021-03" db="EMBL/GenBank/DDBJ databases">
        <authorList>
            <person name="Kanchanasin P."/>
            <person name="Saeng-In P."/>
            <person name="Phongsopitanun W."/>
            <person name="Yuki M."/>
            <person name="Kudo T."/>
            <person name="Ohkuma M."/>
            <person name="Tanasupawat S."/>
        </authorList>
    </citation>
    <scope>NUCLEOTIDE SEQUENCE</scope>
    <source>
        <strain evidence="4">GKU 128</strain>
    </source>
</reference>
<accession>A0A939P7P7</accession>
<dbReference type="GO" id="GO:0070402">
    <property type="term" value="F:NADPH binding"/>
    <property type="evidence" value="ECO:0007669"/>
    <property type="project" value="TreeGrafter"/>
</dbReference>
<evidence type="ECO:0000313" key="5">
    <source>
        <dbReference type="Proteomes" id="UP000669179"/>
    </source>
</evidence>
<keyword evidence="1" id="KW-0521">NADP</keyword>
<dbReference type="EMBL" id="JAGEOJ010000003">
    <property type="protein sequence ID" value="MBO2447357.1"/>
    <property type="molecule type" value="Genomic_DNA"/>
</dbReference>
<evidence type="ECO:0000313" key="4">
    <source>
        <dbReference type="EMBL" id="MBO2447357.1"/>
    </source>
</evidence>
<dbReference type="GO" id="GO:0005829">
    <property type="term" value="C:cytosol"/>
    <property type="evidence" value="ECO:0007669"/>
    <property type="project" value="TreeGrafter"/>
</dbReference>
<gene>
    <name evidence="4" type="ORF">J4573_09695</name>
</gene>
<sequence length="302" mass="31576">MKAVRFDEYGEIEVLRVDDVERPVPGAGQVLVKVAAASVNPGEMSIRTGILHAIWPANFPSGQGSDLAGTVAEVGAGVEGLTTGDEVYGFTDDRGSHAEYVLVEAGNLAIRPPEVPAEQAATLYVAGTTAYAELRAVGVEPGDTIVITAAAGGVGTFAVQLAVRAGATVVGLASERHHQWLRDVGAIPVTYGEGVAERIKAAVGDVDAFVDNFGGYTELALELGVDRDRINTIDRAAAAEHGVKAHGNAEAAEIKVVAELADLIKAGDLRVPIAATYPLAQVQDAFRELEKRHTRGKILLKP</sequence>
<dbReference type="SMART" id="SM00829">
    <property type="entry name" value="PKS_ER"/>
    <property type="match status" value="1"/>
</dbReference>
<comment type="caution">
    <text evidence="4">The sequence shown here is derived from an EMBL/GenBank/DDBJ whole genome shotgun (WGS) entry which is preliminary data.</text>
</comment>
<evidence type="ECO:0000256" key="2">
    <source>
        <dbReference type="ARBA" id="ARBA00023002"/>
    </source>
</evidence>
<dbReference type="Proteomes" id="UP000669179">
    <property type="component" value="Unassembled WGS sequence"/>
</dbReference>
<dbReference type="Pfam" id="PF13602">
    <property type="entry name" value="ADH_zinc_N_2"/>
    <property type="match status" value="1"/>
</dbReference>
<dbReference type="AlphaFoldDB" id="A0A939P7P7"/>
<dbReference type="PANTHER" id="PTHR48106:SF13">
    <property type="entry name" value="QUINONE OXIDOREDUCTASE-RELATED"/>
    <property type="match status" value="1"/>
</dbReference>
<feature type="domain" description="Enoyl reductase (ER)" evidence="3">
    <location>
        <begin position="10"/>
        <end position="300"/>
    </location>
</feature>
<organism evidence="4 5">
    <name type="scientific">Actinomadura barringtoniae</name>
    <dbReference type="NCBI Taxonomy" id="1427535"/>
    <lineage>
        <taxon>Bacteria</taxon>
        <taxon>Bacillati</taxon>
        <taxon>Actinomycetota</taxon>
        <taxon>Actinomycetes</taxon>
        <taxon>Streptosporangiales</taxon>
        <taxon>Thermomonosporaceae</taxon>
        <taxon>Actinomadura</taxon>
    </lineage>
</organism>
<dbReference type="InterPro" id="IPR013154">
    <property type="entry name" value="ADH-like_N"/>
</dbReference>
<dbReference type="SUPFAM" id="SSF50129">
    <property type="entry name" value="GroES-like"/>
    <property type="match status" value="1"/>
</dbReference>
<dbReference type="SUPFAM" id="SSF51735">
    <property type="entry name" value="NAD(P)-binding Rossmann-fold domains"/>
    <property type="match status" value="1"/>
</dbReference>
<dbReference type="CDD" id="cd05289">
    <property type="entry name" value="MDR_like_2"/>
    <property type="match status" value="1"/>
</dbReference>
<dbReference type="GO" id="GO:0003960">
    <property type="term" value="F:quinone reductase (NADPH) activity"/>
    <property type="evidence" value="ECO:0007669"/>
    <property type="project" value="TreeGrafter"/>
</dbReference>
<dbReference type="InterPro" id="IPR020843">
    <property type="entry name" value="ER"/>
</dbReference>
<dbReference type="Gene3D" id="3.40.50.720">
    <property type="entry name" value="NAD(P)-binding Rossmann-like Domain"/>
    <property type="match status" value="1"/>
</dbReference>
<evidence type="ECO:0000256" key="1">
    <source>
        <dbReference type="ARBA" id="ARBA00022857"/>
    </source>
</evidence>
<dbReference type="Pfam" id="PF08240">
    <property type="entry name" value="ADH_N"/>
    <property type="match status" value="1"/>
</dbReference>
<proteinExistence type="predicted"/>